<feature type="compositionally biased region" description="Polar residues" evidence="6">
    <location>
        <begin position="268"/>
        <end position="277"/>
    </location>
</feature>
<evidence type="ECO:0000256" key="3">
    <source>
        <dbReference type="ARBA" id="ARBA00022794"/>
    </source>
</evidence>
<evidence type="ECO:0000256" key="2">
    <source>
        <dbReference type="ARBA" id="ARBA00022490"/>
    </source>
</evidence>
<organism evidence="7 8">
    <name type="scientific">Durusdinium trenchii</name>
    <dbReference type="NCBI Taxonomy" id="1381693"/>
    <lineage>
        <taxon>Eukaryota</taxon>
        <taxon>Sar</taxon>
        <taxon>Alveolata</taxon>
        <taxon>Dinophyceae</taxon>
        <taxon>Suessiales</taxon>
        <taxon>Symbiodiniaceae</taxon>
        <taxon>Durusdinium</taxon>
    </lineage>
</organism>
<evidence type="ECO:0000313" key="8">
    <source>
        <dbReference type="Proteomes" id="UP001642464"/>
    </source>
</evidence>
<comment type="subcellular location">
    <subcellularLocation>
        <location evidence="1">Cytoplasm</location>
        <location evidence="1">Cytoskeleton</location>
        <location evidence="1">Cilium basal body</location>
    </subcellularLocation>
</comment>
<reference evidence="7 8" key="1">
    <citation type="submission" date="2024-02" db="EMBL/GenBank/DDBJ databases">
        <authorList>
            <person name="Chen Y."/>
            <person name="Shah S."/>
            <person name="Dougan E. K."/>
            <person name="Thang M."/>
            <person name="Chan C."/>
        </authorList>
    </citation>
    <scope>NUCLEOTIDE SEQUENCE [LARGE SCALE GENOMIC DNA]</scope>
</reference>
<feature type="compositionally biased region" description="Basic and acidic residues" evidence="6">
    <location>
        <begin position="226"/>
        <end position="249"/>
    </location>
</feature>
<dbReference type="PANTHER" id="PTHR12968">
    <property type="entry name" value="B9 DOMAIN-CONTAINING"/>
    <property type="match status" value="1"/>
</dbReference>
<name>A0ABP0S001_9DINO</name>
<gene>
    <name evidence="7" type="ORF">SCF082_LOCUS49249</name>
</gene>
<dbReference type="EMBL" id="CAXAMM010042596">
    <property type="protein sequence ID" value="CAK9105683.1"/>
    <property type="molecule type" value="Genomic_DNA"/>
</dbReference>
<dbReference type="InterPro" id="IPR010796">
    <property type="entry name" value="C2_B9-type_dom"/>
</dbReference>
<evidence type="ECO:0000256" key="6">
    <source>
        <dbReference type="SAM" id="MobiDB-lite"/>
    </source>
</evidence>
<evidence type="ECO:0000256" key="4">
    <source>
        <dbReference type="ARBA" id="ARBA00023212"/>
    </source>
</evidence>
<feature type="region of interest" description="Disordered" evidence="6">
    <location>
        <begin position="226"/>
        <end position="277"/>
    </location>
</feature>
<proteinExistence type="predicted"/>
<keyword evidence="3" id="KW-0970">Cilium biogenesis/degradation</keyword>
<evidence type="ECO:0000256" key="5">
    <source>
        <dbReference type="ARBA" id="ARBA00023273"/>
    </source>
</evidence>
<accession>A0ABP0S001</accession>
<keyword evidence="8" id="KW-1185">Reference proteome</keyword>
<keyword evidence="4" id="KW-0206">Cytoskeleton</keyword>
<dbReference type="PROSITE" id="PS51381">
    <property type="entry name" value="C2_B9"/>
    <property type="match status" value="1"/>
</dbReference>
<keyword evidence="5" id="KW-0966">Cell projection</keyword>
<sequence length="310" mass="35008">MSRYSYVGEIVAYEPDGNGEDVEGGLDSLRHALFRCSQPVSLRSVFWRPYFYATCQVSLPRQWEVATNDDVSSQALPWNGEVMCTHCASLCGAYTLRRSYVFNHPFELHLDQKEVDQTSAEPVPPRLIFQVLQVDGWERHFLEGYTFIDLPREPGSYTLHGRLWAPRGSLSERLSASFCGAFVPLASPDLVASDEHQLPRNRSGLAVTSAGSLQLRVQVLKHSAVSERKGREARSNFKGSEREFGEKSKSKSQWKSGRTQEKKPESCSRAQSQTSLESKAALDIFQSCDRDRKGYLTWEHGEVYVFISKA</sequence>
<keyword evidence="2" id="KW-0963">Cytoplasm</keyword>
<dbReference type="PANTHER" id="PTHR12968:SF4">
    <property type="entry name" value="TECTONIC-LIKE COMPLEX MEMBER MKS1"/>
    <property type="match status" value="1"/>
</dbReference>
<dbReference type="Proteomes" id="UP001642464">
    <property type="component" value="Unassembled WGS sequence"/>
</dbReference>
<evidence type="ECO:0000313" key="7">
    <source>
        <dbReference type="EMBL" id="CAK9105683.1"/>
    </source>
</evidence>
<evidence type="ECO:0000256" key="1">
    <source>
        <dbReference type="ARBA" id="ARBA00004120"/>
    </source>
</evidence>
<protein>
    <submittedName>
        <fullName evidence="7">B9 domain-containing protein 2</fullName>
    </submittedName>
</protein>
<dbReference type="Pfam" id="PF07162">
    <property type="entry name" value="B9-C2"/>
    <property type="match status" value="1"/>
</dbReference>
<comment type="caution">
    <text evidence="7">The sequence shown here is derived from an EMBL/GenBank/DDBJ whole genome shotgun (WGS) entry which is preliminary data.</text>
</comment>